<dbReference type="Pfam" id="PF08725">
    <property type="entry name" value="Integrin_b_cyt"/>
    <property type="match status" value="1"/>
</dbReference>
<evidence type="ECO:0000256" key="1">
    <source>
        <dbReference type="ARBA" id="ARBA00004251"/>
    </source>
</evidence>
<dbReference type="FunFam" id="2.10.25.10:FF:000075">
    <property type="entry name" value="Integrin beta"/>
    <property type="match status" value="1"/>
</dbReference>
<dbReference type="SUPFAM" id="SSF69687">
    <property type="entry name" value="Integrin beta tail domain"/>
    <property type="match status" value="1"/>
</dbReference>
<feature type="disulfide bond" evidence="17">
    <location>
        <begin position="481"/>
        <end position="490"/>
    </location>
</feature>
<comment type="subcellular location">
    <subcellularLocation>
        <location evidence="1 18">Cell membrane</location>
        <topology evidence="1 18">Single-pass type I membrane protein</topology>
    </subcellularLocation>
</comment>
<dbReference type="Gene3D" id="2.60.40.1510">
    <property type="entry name" value="ntegrin, alpha v. Chain A, domain 3"/>
    <property type="match status" value="1"/>
</dbReference>
<organism evidence="24 25">
    <name type="scientific">Magallana gigas</name>
    <name type="common">Pacific oyster</name>
    <name type="synonym">Crassostrea gigas</name>
    <dbReference type="NCBI Taxonomy" id="29159"/>
    <lineage>
        <taxon>Eukaryota</taxon>
        <taxon>Metazoa</taxon>
        <taxon>Spiralia</taxon>
        <taxon>Lophotrochozoa</taxon>
        <taxon>Mollusca</taxon>
        <taxon>Bivalvia</taxon>
        <taxon>Autobranchia</taxon>
        <taxon>Pteriomorphia</taxon>
        <taxon>Ostreida</taxon>
        <taxon>Ostreoidea</taxon>
        <taxon>Ostreidae</taxon>
        <taxon>Magallana</taxon>
    </lineage>
</organism>
<feature type="disulfide bond" evidence="17">
    <location>
        <begin position="492"/>
        <end position="502"/>
    </location>
</feature>
<feature type="disulfide bond" evidence="17">
    <location>
        <begin position="572"/>
        <end position="579"/>
    </location>
</feature>
<feature type="disulfide bond" evidence="17">
    <location>
        <begin position="241"/>
        <end position="282"/>
    </location>
</feature>
<name>A0A8W8MHL5_MAGGI</name>
<keyword evidence="9" id="KW-0106">Calcium</keyword>
<keyword evidence="11 18" id="KW-0130">Cell adhesion</keyword>
<dbReference type="SUPFAM" id="SSF53300">
    <property type="entry name" value="vWA-like"/>
    <property type="match status" value="1"/>
</dbReference>
<dbReference type="Gene3D" id="3.40.50.410">
    <property type="entry name" value="von Willebrand factor, type A domain"/>
    <property type="match status" value="1"/>
</dbReference>
<keyword evidence="6" id="KW-0479">Metal-binding</keyword>
<evidence type="ECO:0000256" key="19">
    <source>
        <dbReference type="SAM" id="Phobius"/>
    </source>
</evidence>
<proteinExistence type="inferred from homology"/>
<dbReference type="Pfam" id="PF00362">
    <property type="entry name" value="Integrin_beta"/>
    <property type="match status" value="1"/>
</dbReference>
<keyword evidence="25" id="KW-1185">Reference proteome</keyword>
<dbReference type="InterPro" id="IPR014836">
    <property type="entry name" value="Integrin_bsu_cyt_dom"/>
</dbReference>
<feature type="disulfide bond" evidence="17">
    <location>
        <begin position="556"/>
        <end position="587"/>
    </location>
</feature>
<keyword evidence="16" id="KW-0325">Glycoprotein</keyword>
<evidence type="ECO:0000256" key="20">
    <source>
        <dbReference type="SAM" id="SignalP"/>
    </source>
</evidence>
<keyword evidence="8" id="KW-0677">Repeat</keyword>
<reference evidence="24" key="1">
    <citation type="submission" date="2022-08" db="UniProtKB">
        <authorList>
            <consortium name="EnsemblMetazoa"/>
        </authorList>
    </citation>
    <scope>IDENTIFICATION</scope>
    <source>
        <strain evidence="24">05x7-T-G4-1.051#20</strain>
    </source>
</reference>
<evidence type="ECO:0000256" key="8">
    <source>
        <dbReference type="ARBA" id="ARBA00022737"/>
    </source>
</evidence>
<feature type="disulfide bond" evidence="17">
    <location>
        <begin position="612"/>
        <end position="615"/>
    </location>
</feature>
<protein>
    <recommendedName>
        <fullName evidence="18">Integrin beta</fullName>
    </recommendedName>
</protein>
<evidence type="ECO:0000313" key="25">
    <source>
        <dbReference type="Proteomes" id="UP000005408"/>
    </source>
</evidence>
<feature type="disulfide bond" evidence="17">
    <location>
        <begin position="476"/>
        <end position="509"/>
    </location>
</feature>
<feature type="disulfide bond" evidence="17">
    <location>
        <begin position="645"/>
        <end position="678"/>
    </location>
</feature>
<dbReference type="GO" id="GO:0016477">
    <property type="term" value="P:cell migration"/>
    <property type="evidence" value="ECO:0007669"/>
    <property type="project" value="TreeGrafter"/>
</dbReference>
<evidence type="ECO:0000256" key="16">
    <source>
        <dbReference type="ARBA" id="ARBA00023180"/>
    </source>
</evidence>
<feature type="disulfide bond" evidence="17">
    <location>
        <begin position="595"/>
        <end position="641"/>
    </location>
</feature>
<dbReference type="GO" id="GO:0098609">
    <property type="term" value="P:cell-cell adhesion"/>
    <property type="evidence" value="ECO:0007669"/>
    <property type="project" value="TreeGrafter"/>
</dbReference>
<dbReference type="GO" id="GO:0005925">
    <property type="term" value="C:focal adhesion"/>
    <property type="evidence" value="ECO:0007669"/>
    <property type="project" value="TreeGrafter"/>
</dbReference>
<dbReference type="PANTHER" id="PTHR10082:SF60">
    <property type="entry name" value="INTEGRIN BETA-PS"/>
    <property type="match status" value="1"/>
</dbReference>
<dbReference type="GO" id="GO:0007229">
    <property type="term" value="P:integrin-mediated signaling pathway"/>
    <property type="evidence" value="ECO:0007669"/>
    <property type="project" value="UniProtKB-KW"/>
</dbReference>
<feature type="domain" description="Integrin beta subunit tail" evidence="23">
    <location>
        <begin position="619"/>
        <end position="706"/>
    </location>
</feature>
<dbReference type="InterPro" id="IPR040622">
    <property type="entry name" value="EGF_integrin_1"/>
</dbReference>
<dbReference type="InterPro" id="IPR057243">
    <property type="entry name" value="Integrin_I-EGF_CS"/>
</dbReference>
<feature type="disulfide bond" evidence="17">
    <location>
        <begin position="28"/>
        <end position="37"/>
    </location>
</feature>
<evidence type="ECO:0000259" key="23">
    <source>
        <dbReference type="SMART" id="SM01242"/>
    </source>
</evidence>
<dbReference type="PROSITE" id="PS00243">
    <property type="entry name" value="I_EGF_1"/>
    <property type="match status" value="1"/>
</dbReference>
<feature type="disulfide bond" evidence="17">
    <location>
        <begin position="625"/>
        <end position="701"/>
    </location>
</feature>
<evidence type="ECO:0000256" key="6">
    <source>
        <dbReference type="ARBA" id="ARBA00022723"/>
    </source>
</evidence>
<feature type="disulfide bond" evidence="17">
    <location>
        <begin position="451"/>
        <end position="455"/>
    </location>
</feature>
<sequence length="838" mass="94141">MFDIWIVIATLFVADEVIEGQRCFGSRCGDCLMNERCLWCKDQVFYAQRCGSYLELNVSGCKEVVQRKSHTVEILENKEFSDGGPGLDPIQIKPQRIKIRLVPNSVRHYVMLHYKVARNFPLDLYFLHDPSKSMENLITSLTQLTNDIANEISNITTDFRFGLGTAMDKVISPFVRRDPKYFIYPCGTPHVYCDHPYSFLHRQSLTADTDAFKAALGKVNRTGNQDIVEGLFDGLMQVMVCGDKIGWRRKARRMVVYATDVNFHQAGDGRTAGILEPNDGLCHLDDRGYYTKAEIQDYPSVGQIIQKARDNNVNVIFVIGGEESDTMRSYYYDELARHLPGNIHSASALSYDSNNILDIIRENYRKLRETVKLSTDGVPEELVLGFYSNCGTGRPIDKTNVCEGLNFEKWVNFTIAFQSNMTTCPSQRSFNMTIFPEGLEDRVRIEVEHECECDCQREPEAEPNSTNCNQRGTYECGVCHCNEGWSGDSCECDERLPEAEVCGTEAGICNNVGNCTCSKCHCYEGYSGEMCECNDRNCPYHNGSLCGGPDHGNCSCGKCLCTSEFSGASCDCQTSKESCRDHNGTMCSNHGVCECGRCRCDVGFRGTLCDTCLACPISCEKNFNCAQCVGFNQGPFNSTMCSKRCKNVAIVPLLNSEDLDSNFTRNHISCFRKDMYGCLLFFDVYDSDEVTTVHVKSTKRCSPKPMDPLTIGLGISGAVFLAGLIIIVIWKILILIYDRAEYSKFEAEIKDPVWEKSESPIYHGCITTVQNPMSDLSNNLYPEIEKYQHKMENTALDFIADTNPQGFEDIGINDIFSDDLGQLLDRKAKSVHFADDKK</sequence>
<feature type="disulfide bond" evidence="17">
    <location>
        <begin position="515"/>
        <end position="520"/>
    </location>
</feature>
<dbReference type="SMART" id="SM01242">
    <property type="entry name" value="Integrin_B_tail"/>
    <property type="match status" value="1"/>
</dbReference>
<feature type="disulfide bond" evidence="17">
    <location>
        <begin position="600"/>
        <end position="609"/>
    </location>
</feature>
<dbReference type="GO" id="GO:0033627">
    <property type="term" value="P:cell adhesion mediated by integrin"/>
    <property type="evidence" value="ECO:0007669"/>
    <property type="project" value="TreeGrafter"/>
</dbReference>
<dbReference type="SUPFAM" id="SSF69179">
    <property type="entry name" value="Integrin domains"/>
    <property type="match status" value="1"/>
</dbReference>
<evidence type="ECO:0000256" key="15">
    <source>
        <dbReference type="ARBA" id="ARBA00023157"/>
    </source>
</evidence>
<dbReference type="Gene3D" id="2.10.25.10">
    <property type="entry name" value="Laminin"/>
    <property type="match status" value="2"/>
</dbReference>
<evidence type="ECO:0000256" key="18">
    <source>
        <dbReference type="RuleBase" id="RU000633"/>
    </source>
</evidence>
<keyword evidence="4" id="KW-0245">EGF-like domain</keyword>
<dbReference type="InterPro" id="IPR036349">
    <property type="entry name" value="Integrin_bsu_tail_dom_sf"/>
</dbReference>
<evidence type="ECO:0000256" key="7">
    <source>
        <dbReference type="ARBA" id="ARBA00022729"/>
    </source>
</evidence>
<feature type="chain" id="PRO_5036457485" description="Integrin beta" evidence="20">
    <location>
        <begin position="21"/>
        <end position="838"/>
    </location>
</feature>
<feature type="domain" description="Integrin beta subunit cytoplasmic" evidence="22">
    <location>
        <begin position="731"/>
        <end position="779"/>
    </location>
</feature>
<dbReference type="PIRSF" id="PIRSF002512">
    <property type="entry name" value="Integrin_B"/>
    <property type="match status" value="1"/>
</dbReference>
<feature type="disulfide bond" evidence="17">
    <location>
        <begin position="561"/>
        <end position="570"/>
    </location>
</feature>
<dbReference type="InterPro" id="IPR036465">
    <property type="entry name" value="vWFA_dom_sf"/>
</dbReference>
<accession>A0A8W8MHL5</accession>
<keyword evidence="10" id="KW-0460">Magnesium</keyword>
<feature type="disulfide bond" evidence="17">
    <location>
        <begin position="593"/>
        <end position="598"/>
    </location>
</feature>
<evidence type="ECO:0000256" key="2">
    <source>
        <dbReference type="ARBA" id="ARBA00007449"/>
    </source>
</evidence>
<dbReference type="InterPro" id="IPR015812">
    <property type="entry name" value="Integrin_bsu"/>
</dbReference>
<dbReference type="GO" id="GO:0008305">
    <property type="term" value="C:integrin complex"/>
    <property type="evidence" value="ECO:0007669"/>
    <property type="project" value="TreeGrafter"/>
</dbReference>
<feature type="transmembrane region" description="Helical" evidence="19">
    <location>
        <begin position="709"/>
        <end position="737"/>
    </location>
</feature>
<dbReference type="OMA" id="DIWIVIA"/>
<dbReference type="GO" id="GO:0005178">
    <property type="term" value="F:integrin binding"/>
    <property type="evidence" value="ECO:0007669"/>
    <property type="project" value="TreeGrafter"/>
</dbReference>
<dbReference type="OrthoDB" id="410592at2759"/>
<keyword evidence="14 19" id="KW-0472">Membrane</keyword>
<dbReference type="Gene3D" id="1.20.5.100">
    <property type="entry name" value="Cytochrome c1, transmembrane anchor, C-terminal"/>
    <property type="match status" value="1"/>
</dbReference>
<dbReference type="GO" id="GO:0009986">
    <property type="term" value="C:cell surface"/>
    <property type="evidence" value="ECO:0007669"/>
    <property type="project" value="TreeGrafter"/>
</dbReference>
<evidence type="ECO:0000256" key="17">
    <source>
        <dbReference type="PIRSR" id="PIRSR002512-1"/>
    </source>
</evidence>
<keyword evidence="13 18" id="KW-0401">Integrin</keyword>
<evidence type="ECO:0000256" key="12">
    <source>
        <dbReference type="ARBA" id="ARBA00022989"/>
    </source>
</evidence>
<keyword evidence="12 19" id="KW-1133">Transmembrane helix</keyword>
<dbReference type="PRINTS" id="PR01186">
    <property type="entry name" value="INTEGRINB"/>
</dbReference>
<dbReference type="FunFam" id="2.10.25.10:FF:000043">
    <property type="entry name" value="Integrin beta"/>
    <property type="match status" value="1"/>
</dbReference>
<feature type="signal peptide" evidence="20">
    <location>
        <begin position="1"/>
        <end position="20"/>
    </location>
</feature>
<dbReference type="EnsemblMetazoa" id="G32837.2">
    <property type="protein sequence ID" value="G32837.2:cds"/>
    <property type="gene ID" value="G32837"/>
</dbReference>
<evidence type="ECO:0000256" key="3">
    <source>
        <dbReference type="ARBA" id="ARBA00022475"/>
    </source>
</evidence>
<feature type="disulfide bond" evidence="17">
    <location>
        <begin position="554"/>
        <end position="559"/>
    </location>
</feature>
<keyword evidence="15 17" id="KW-1015">Disulfide bond</keyword>
<dbReference type="Pfam" id="PF18372">
    <property type="entry name" value="I-EGF_1"/>
    <property type="match status" value="1"/>
</dbReference>
<feature type="disulfide bond" evidence="17">
    <location>
        <begin position="186"/>
        <end position="193"/>
    </location>
</feature>
<dbReference type="SUPFAM" id="SSF57196">
    <property type="entry name" value="EGF/Laminin"/>
    <property type="match status" value="2"/>
</dbReference>
<evidence type="ECO:0000256" key="14">
    <source>
        <dbReference type="ARBA" id="ARBA00023136"/>
    </source>
</evidence>
<dbReference type="AlphaFoldDB" id="A0A8W8MHL5"/>
<evidence type="ECO:0000256" key="9">
    <source>
        <dbReference type="ARBA" id="ARBA00022837"/>
    </source>
</evidence>
<dbReference type="InterPro" id="IPR012896">
    <property type="entry name" value="Integrin_bsu_tail"/>
</dbReference>
<dbReference type="InterPro" id="IPR032695">
    <property type="entry name" value="Integrin_dom_sf"/>
</dbReference>
<dbReference type="Proteomes" id="UP000005408">
    <property type="component" value="Unassembled WGS sequence"/>
</dbReference>
<evidence type="ECO:0000256" key="5">
    <source>
        <dbReference type="ARBA" id="ARBA00022692"/>
    </source>
</evidence>
<dbReference type="GO" id="GO:0046872">
    <property type="term" value="F:metal ion binding"/>
    <property type="evidence" value="ECO:0007669"/>
    <property type="project" value="UniProtKB-KW"/>
</dbReference>
<dbReference type="InterPro" id="IPR002369">
    <property type="entry name" value="Integrin_bsu_VWA"/>
</dbReference>
<evidence type="ECO:0000256" key="10">
    <source>
        <dbReference type="ARBA" id="ARBA00022842"/>
    </source>
</evidence>
<dbReference type="SMART" id="SM00187">
    <property type="entry name" value="INB"/>
    <property type="match status" value="1"/>
</dbReference>
<evidence type="ECO:0000256" key="4">
    <source>
        <dbReference type="ARBA" id="ARBA00022536"/>
    </source>
</evidence>
<evidence type="ECO:0000313" key="24">
    <source>
        <dbReference type="EnsemblMetazoa" id="G32837.2:cds"/>
    </source>
</evidence>
<comment type="similarity">
    <text evidence="2 18">Belongs to the integrin beta chain family.</text>
</comment>
<feature type="disulfide bond" evidence="17">
    <location>
        <begin position="533"/>
        <end position="538"/>
    </location>
</feature>
<keyword evidence="3" id="KW-1003">Cell membrane</keyword>
<dbReference type="PANTHER" id="PTHR10082">
    <property type="entry name" value="INTEGRIN BETA SUBUNIT"/>
    <property type="match status" value="1"/>
</dbReference>
<evidence type="ECO:0000256" key="11">
    <source>
        <dbReference type="ARBA" id="ARBA00022889"/>
    </source>
</evidence>
<dbReference type="SMART" id="SM01241">
    <property type="entry name" value="Integrin_b_cyt"/>
    <property type="match status" value="1"/>
</dbReference>
<evidence type="ECO:0000259" key="22">
    <source>
        <dbReference type="SMART" id="SM01241"/>
    </source>
</evidence>
<keyword evidence="5 18" id="KW-0812">Transmembrane</keyword>
<feature type="domain" description="Integrin beta subunit VWA" evidence="21">
    <location>
        <begin position="27"/>
        <end position="453"/>
    </location>
</feature>
<evidence type="ECO:0000259" key="21">
    <source>
        <dbReference type="SMART" id="SM00187"/>
    </source>
</evidence>
<feature type="disulfide bond" evidence="17">
    <location>
        <begin position="31"/>
        <end position="61"/>
    </location>
</feature>
<feature type="disulfide bond" evidence="17">
    <location>
        <begin position="517"/>
        <end position="546"/>
    </location>
</feature>
<evidence type="ECO:0000256" key="13">
    <source>
        <dbReference type="ARBA" id="ARBA00023037"/>
    </source>
</evidence>
<keyword evidence="7 20" id="KW-0732">Signal</keyword>
<feature type="disulfide bond" evidence="17">
    <location>
        <begin position="390"/>
        <end position="402"/>
    </location>
</feature>
<dbReference type="SMR" id="A0A8W8MHL5"/>
<dbReference type="GO" id="GO:0007160">
    <property type="term" value="P:cell-matrix adhesion"/>
    <property type="evidence" value="ECO:0007669"/>
    <property type="project" value="TreeGrafter"/>
</dbReference>
<feature type="disulfide bond" evidence="17">
    <location>
        <begin position="522"/>
        <end position="531"/>
    </location>
</feature>
<feature type="disulfide bond" evidence="17">
    <location>
        <begin position="40"/>
        <end position="50"/>
    </location>
</feature>
<feature type="disulfide bond" evidence="17">
    <location>
        <begin position="619"/>
        <end position="628"/>
    </location>
</feature>